<evidence type="ECO:0000256" key="6">
    <source>
        <dbReference type="ARBA" id="ARBA00023136"/>
    </source>
</evidence>
<feature type="transmembrane region" description="Helical" evidence="7">
    <location>
        <begin position="364"/>
        <end position="389"/>
    </location>
</feature>
<keyword evidence="4 7" id="KW-0812">Transmembrane</keyword>
<dbReference type="InterPro" id="IPR018076">
    <property type="entry name" value="T2SS_GspF_dom"/>
</dbReference>
<dbReference type="PANTHER" id="PTHR30012:SF0">
    <property type="entry name" value="TYPE II SECRETION SYSTEM PROTEIN F-RELATED"/>
    <property type="match status" value="1"/>
</dbReference>
<dbReference type="GO" id="GO:0005886">
    <property type="term" value="C:plasma membrane"/>
    <property type="evidence" value="ECO:0007669"/>
    <property type="project" value="UniProtKB-SubCell"/>
</dbReference>
<dbReference type="EMBL" id="CP000252">
    <property type="protein sequence ID" value="ABC77875.1"/>
    <property type="molecule type" value="Genomic_DNA"/>
</dbReference>
<dbReference type="STRING" id="56780.SYN_00457"/>
<feature type="domain" description="Type II secretion system protein GspF" evidence="8">
    <location>
        <begin position="268"/>
        <end position="389"/>
    </location>
</feature>
<gene>
    <name evidence="9" type="ORF">SYN_00457</name>
</gene>
<name>Q2LUW7_SYNAS</name>
<evidence type="ECO:0000259" key="8">
    <source>
        <dbReference type="Pfam" id="PF00482"/>
    </source>
</evidence>
<evidence type="ECO:0000256" key="5">
    <source>
        <dbReference type="ARBA" id="ARBA00022989"/>
    </source>
</evidence>
<dbReference type="InParanoid" id="Q2LUW7"/>
<evidence type="ECO:0000313" key="10">
    <source>
        <dbReference type="Proteomes" id="UP000001933"/>
    </source>
</evidence>
<evidence type="ECO:0000256" key="7">
    <source>
        <dbReference type="SAM" id="Phobius"/>
    </source>
</evidence>
<feature type="transmembrane region" description="Helical" evidence="7">
    <location>
        <begin position="167"/>
        <end position="194"/>
    </location>
</feature>
<evidence type="ECO:0000256" key="1">
    <source>
        <dbReference type="ARBA" id="ARBA00004651"/>
    </source>
</evidence>
<reference evidence="9 10" key="1">
    <citation type="journal article" date="2007" name="Proc. Natl. Acad. Sci. U.S.A.">
        <title>The genome of Syntrophus aciditrophicus: life at the thermodynamic limit of microbial growth.</title>
        <authorList>
            <person name="McInerney M.J."/>
            <person name="Rohlin L."/>
            <person name="Mouttaki H."/>
            <person name="Kim U."/>
            <person name="Krupp R.S."/>
            <person name="Rios-Hernandez L."/>
            <person name="Sieber J."/>
            <person name="Struchtemeyer C.G."/>
            <person name="Bhattacharyya A."/>
            <person name="Campbell J.W."/>
            <person name="Gunsalus R.P."/>
        </authorList>
    </citation>
    <scope>NUCLEOTIDE SEQUENCE [LARGE SCALE GENOMIC DNA]</scope>
    <source>
        <strain evidence="9 10">SB</strain>
    </source>
</reference>
<dbReference type="KEGG" id="sat:SYN_00457"/>
<dbReference type="OrthoDB" id="9805682at2"/>
<dbReference type="AlphaFoldDB" id="Q2LUW7"/>
<dbReference type="Gene3D" id="1.20.81.30">
    <property type="entry name" value="Type II secretion system (T2SS), domain F"/>
    <property type="match status" value="2"/>
</dbReference>
<feature type="transmembrane region" description="Helical" evidence="7">
    <location>
        <begin position="214"/>
        <end position="233"/>
    </location>
</feature>
<dbReference type="InterPro" id="IPR003004">
    <property type="entry name" value="GspF/PilC"/>
</dbReference>
<evidence type="ECO:0000256" key="2">
    <source>
        <dbReference type="ARBA" id="ARBA00005745"/>
    </source>
</evidence>
<accession>Q2LUW7</accession>
<sequence length="399" mass="44567">MEFAYSTLDSAGQENRGILSAGDRMEALAKLRARGLTVTSLVEKRKKSEFRFAWRKGISLQDLYSLSREVSTLLRSGMRIDRSLELLRNGAKKQAIRDVLTAVLNDVKAGGDVAAAFEKTGSFSPFLVSMIQVNEAAGNLQAAFENIAQYLKFQISFRAEIRNAMTYPLFLICASILTFLAIFQFVVPRFFSIFGTNTTSLPLPALVLYTLSEWFNFTSLAIFMGAGGVLWLARKLYPGRVRLPNLSSRLISLPGVGKLILNLEISRFCYSMYSMLLSGVEFLRALRLSISLIQNATLRNALTPIVGQIREGRKIADVFAEISLLPDIMPNMIRVGEESSNLKEIFFELYTMFDERFKNSIKRLLTLVEPVIIVVMGVVVGFIVITLIMTVMSVSSIKL</sequence>
<dbReference type="RefSeq" id="WP_011417896.1">
    <property type="nucleotide sequence ID" value="NC_007759.1"/>
</dbReference>
<dbReference type="Proteomes" id="UP000001933">
    <property type="component" value="Chromosome"/>
</dbReference>
<dbReference type="PANTHER" id="PTHR30012">
    <property type="entry name" value="GENERAL SECRETION PATHWAY PROTEIN"/>
    <property type="match status" value="1"/>
</dbReference>
<dbReference type="HOGENOM" id="CLU_035032_0_1_7"/>
<dbReference type="InterPro" id="IPR042094">
    <property type="entry name" value="T2SS_GspF_sf"/>
</dbReference>
<keyword evidence="10" id="KW-1185">Reference proteome</keyword>
<dbReference type="PRINTS" id="PR00812">
    <property type="entry name" value="BCTERIALGSPF"/>
</dbReference>
<feature type="domain" description="Type II secretion system protein GspF" evidence="8">
    <location>
        <begin position="67"/>
        <end position="188"/>
    </location>
</feature>
<comment type="subcellular location">
    <subcellularLocation>
        <location evidence="1">Cell membrane</location>
        <topology evidence="1">Multi-pass membrane protein</topology>
    </subcellularLocation>
</comment>
<proteinExistence type="inferred from homology"/>
<evidence type="ECO:0000256" key="3">
    <source>
        <dbReference type="ARBA" id="ARBA00022475"/>
    </source>
</evidence>
<keyword evidence="3" id="KW-1003">Cell membrane</keyword>
<dbReference type="Pfam" id="PF00482">
    <property type="entry name" value="T2SSF"/>
    <property type="match status" value="2"/>
</dbReference>
<organism evidence="9 10">
    <name type="scientific">Syntrophus aciditrophicus (strain SB)</name>
    <dbReference type="NCBI Taxonomy" id="56780"/>
    <lineage>
        <taxon>Bacteria</taxon>
        <taxon>Pseudomonadati</taxon>
        <taxon>Thermodesulfobacteriota</taxon>
        <taxon>Syntrophia</taxon>
        <taxon>Syntrophales</taxon>
        <taxon>Syntrophaceae</taxon>
        <taxon>Syntrophus</taxon>
    </lineage>
</organism>
<keyword evidence="5 7" id="KW-1133">Transmembrane helix</keyword>
<dbReference type="eggNOG" id="COG1459">
    <property type="taxonomic scope" value="Bacteria"/>
</dbReference>
<keyword evidence="6 7" id="KW-0472">Membrane</keyword>
<evidence type="ECO:0000313" key="9">
    <source>
        <dbReference type="EMBL" id="ABC77875.1"/>
    </source>
</evidence>
<comment type="similarity">
    <text evidence="2">Belongs to the GSP F family.</text>
</comment>
<protein>
    <submittedName>
        <fullName evidence="9">General secretion pathway protein F</fullName>
    </submittedName>
</protein>
<evidence type="ECO:0000256" key="4">
    <source>
        <dbReference type="ARBA" id="ARBA00022692"/>
    </source>
</evidence>